<evidence type="ECO:0000256" key="1">
    <source>
        <dbReference type="SAM" id="Phobius"/>
    </source>
</evidence>
<feature type="transmembrane region" description="Helical" evidence="1">
    <location>
        <begin position="6"/>
        <end position="26"/>
    </location>
</feature>
<dbReference type="KEGG" id="aey:CDG81_16925"/>
<evidence type="ECO:0000313" key="2">
    <source>
        <dbReference type="EMBL" id="ASU79672.1"/>
    </source>
</evidence>
<keyword evidence="1" id="KW-0812">Transmembrane</keyword>
<keyword evidence="4" id="KW-1185">Reference proteome</keyword>
<dbReference type="Proteomes" id="UP000215043">
    <property type="component" value="Chromosome"/>
</dbReference>
<dbReference type="Proteomes" id="UP000029737">
    <property type="component" value="Unassembled WGS sequence"/>
</dbReference>
<protein>
    <submittedName>
        <fullName evidence="2">Uncharacterized protein</fullName>
    </submittedName>
</protein>
<keyword evidence="1" id="KW-0472">Membrane</keyword>
<dbReference type="eggNOG" id="ENOG5031IVR">
    <property type="taxonomic scope" value="Bacteria"/>
</dbReference>
<dbReference type="AlphaFoldDB" id="A0A099D011"/>
<gene>
    <name evidence="2" type="ORF">CDG81_16925</name>
    <name evidence="3" type="ORF">IL38_23185</name>
</gene>
<accession>A0A099D011</accession>
<sequence>MVMVGSAGPVGAALVLAGVAVVLRYWSRRGASRPRHAGGNGPAARRLAALRLEPHFREERPTVELIGWPLIDPDRCPHLFAPAVPRPVAPSPVFAGADVGAAAGTAPGTGVAAGAGEDGSVEVGSGSVAEHPDLVVMGRVLAGLRRLRSS</sequence>
<dbReference type="HOGENOM" id="CLU_1850851_0_0_11"/>
<dbReference type="EMBL" id="CP022752">
    <property type="protein sequence ID" value="ASU79672.1"/>
    <property type="molecule type" value="Genomic_DNA"/>
</dbReference>
<name>A0A099D011_9ACTN</name>
<organism evidence="2 5">
    <name type="scientific">Actinopolyspora erythraea</name>
    <dbReference type="NCBI Taxonomy" id="414996"/>
    <lineage>
        <taxon>Bacteria</taxon>
        <taxon>Bacillati</taxon>
        <taxon>Actinomycetota</taxon>
        <taxon>Actinomycetes</taxon>
        <taxon>Actinopolysporales</taxon>
        <taxon>Actinopolysporaceae</taxon>
        <taxon>Actinopolyspora</taxon>
    </lineage>
</organism>
<dbReference type="RefSeq" id="WP_043578243.1">
    <property type="nucleotide sequence ID" value="NZ_KN214180.1"/>
</dbReference>
<reference evidence="2 5" key="2">
    <citation type="submission" date="2017-08" db="EMBL/GenBank/DDBJ databases">
        <title>The complete genome sequence of moderately halophilic actinomycete Actinopolyspora erythraea YIM 90600, the producer of novel erythromycin, novel actinopolysporins A-C and tubercidin.</title>
        <authorList>
            <person name="Yin M."/>
            <person name="Tang S."/>
        </authorList>
    </citation>
    <scope>NUCLEOTIDE SEQUENCE [LARGE SCALE GENOMIC DNA]</scope>
    <source>
        <strain evidence="2 5">YIM 90600</strain>
    </source>
</reference>
<evidence type="ECO:0000313" key="4">
    <source>
        <dbReference type="Proteomes" id="UP000029737"/>
    </source>
</evidence>
<evidence type="ECO:0000313" key="5">
    <source>
        <dbReference type="Proteomes" id="UP000215043"/>
    </source>
</evidence>
<reference evidence="3 4" key="1">
    <citation type="journal article" date="2014" name="PLoS ONE">
        <title>Identification and Characterization of a New Erythromycin Biosynthetic Gene Cluster in Actinopolyspora erythraea YIM90600, a Novel Erythronolide-Producing Halophilic Actinomycete Isolated from Salt Field.</title>
        <authorList>
            <person name="Chen D."/>
            <person name="Feng J."/>
            <person name="Huang L."/>
            <person name="Zhang Q."/>
            <person name="Wu J."/>
            <person name="Zhu X."/>
            <person name="Duan Y."/>
            <person name="Xu Z."/>
        </authorList>
    </citation>
    <scope>NUCLEOTIDE SEQUENCE [LARGE SCALE GENOMIC DNA]</scope>
    <source>
        <strain evidence="3 4">YIM90600</strain>
    </source>
</reference>
<keyword evidence="1" id="KW-1133">Transmembrane helix</keyword>
<evidence type="ECO:0000313" key="3">
    <source>
        <dbReference type="EMBL" id="KGI79508.1"/>
    </source>
</evidence>
<dbReference type="EMBL" id="JPMV01000044">
    <property type="protein sequence ID" value="KGI79508.1"/>
    <property type="molecule type" value="Genomic_DNA"/>
</dbReference>
<proteinExistence type="predicted"/>